<proteinExistence type="predicted"/>
<dbReference type="AlphaFoldDB" id="A0AAX2AJ42"/>
<dbReference type="EMBL" id="NXID01000001">
    <property type="protein sequence ID" value="RXK17049.1"/>
    <property type="molecule type" value="Genomic_DNA"/>
</dbReference>
<organism evidence="2 3">
    <name type="scientific">Malaciobacter mytili LMG 24559</name>
    <dbReference type="NCBI Taxonomy" id="1032238"/>
    <lineage>
        <taxon>Bacteria</taxon>
        <taxon>Pseudomonadati</taxon>
        <taxon>Campylobacterota</taxon>
        <taxon>Epsilonproteobacteria</taxon>
        <taxon>Campylobacterales</taxon>
        <taxon>Arcobacteraceae</taxon>
        <taxon>Malaciobacter</taxon>
    </lineage>
</organism>
<protein>
    <submittedName>
        <fullName evidence="2">Glycosyl transferase</fullName>
    </submittedName>
</protein>
<dbReference type="Pfam" id="PF00534">
    <property type="entry name" value="Glycos_transf_1"/>
    <property type="match status" value="1"/>
</dbReference>
<name>A0AAX2AJ42_9BACT</name>
<dbReference type="SUPFAM" id="SSF53756">
    <property type="entry name" value="UDP-Glycosyltransferase/glycogen phosphorylase"/>
    <property type="match status" value="1"/>
</dbReference>
<dbReference type="Proteomes" id="UP000290092">
    <property type="component" value="Unassembled WGS sequence"/>
</dbReference>
<dbReference type="GO" id="GO:0016757">
    <property type="term" value="F:glycosyltransferase activity"/>
    <property type="evidence" value="ECO:0007669"/>
    <property type="project" value="InterPro"/>
</dbReference>
<dbReference type="PANTHER" id="PTHR12526:SF630">
    <property type="entry name" value="GLYCOSYLTRANSFERASE"/>
    <property type="match status" value="1"/>
</dbReference>
<feature type="domain" description="Glycosyl transferase family 1" evidence="1">
    <location>
        <begin position="190"/>
        <end position="330"/>
    </location>
</feature>
<accession>A0AAX2AJ42</accession>
<keyword evidence="2" id="KW-0808">Transferase</keyword>
<dbReference type="InterPro" id="IPR001296">
    <property type="entry name" value="Glyco_trans_1"/>
</dbReference>
<evidence type="ECO:0000259" key="1">
    <source>
        <dbReference type="Pfam" id="PF00534"/>
    </source>
</evidence>
<reference evidence="2 3" key="1">
    <citation type="submission" date="2017-09" db="EMBL/GenBank/DDBJ databases">
        <title>Genomics of the genus Arcobacter.</title>
        <authorList>
            <person name="Perez-Cataluna A."/>
            <person name="Figueras M.J."/>
            <person name="Salas-Masso N."/>
        </authorList>
    </citation>
    <scope>NUCLEOTIDE SEQUENCE [LARGE SCALE GENOMIC DNA]</scope>
    <source>
        <strain evidence="2 3">CECT 7386</strain>
    </source>
</reference>
<dbReference type="CDD" id="cd03811">
    <property type="entry name" value="GT4_GT28_WabH-like"/>
    <property type="match status" value="1"/>
</dbReference>
<dbReference type="Gene3D" id="3.40.50.2000">
    <property type="entry name" value="Glycogen Phosphorylase B"/>
    <property type="match status" value="2"/>
</dbReference>
<evidence type="ECO:0000313" key="2">
    <source>
        <dbReference type="EMBL" id="RXK17049.1"/>
    </source>
</evidence>
<gene>
    <name evidence="2" type="ORF">CP985_00120</name>
</gene>
<keyword evidence="3" id="KW-1185">Reference proteome</keyword>
<sequence>MKTIAIFTQNLDIGGVQKSVFLLSNYLKDKFDIKIILAEDNKNINYNIQDIEIFKIKTKKINIEEENIGEKLFNYRVKELTTLLEKIKPHLLISYEDYNNLIALESSFSCKKIISCRVSIFDSYQDKKIHLLSSEFYYNKIKNLYPKANKIITVSNSIKNELEDIFHINNSITIHNGILKIKTFTPCNYSNFILNIGRLHKQKGQLDLIKAFNKIKTQIKENLLIVGEGVLRAELENEIEKLNLKNRVFLIGADLPYSYIKNCSLFVFPSYYEGFSNTILEVMSLKKNILAYNYKGSKEVLFNENLIEKGNIEELSLKIVFYLKNKKENKLLEDKLFMHSKNFSLNKTLQKYEEEIKKCVEL</sequence>
<dbReference type="PANTHER" id="PTHR12526">
    <property type="entry name" value="GLYCOSYLTRANSFERASE"/>
    <property type="match status" value="1"/>
</dbReference>
<evidence type="ECO:0000313" key="3">
    <source>
        <dbReference type="Proteomes" id="UP000290092"/>
    </source>
</evidence>
<dbReference type="RefSeq" id="WP_114842962.1">
    <property type="nucleotide sequence ID" value="NZ_CP031219.1"/>
</dbReference>
<comment type="caution">
    <text evidence="2">The sequence shown here is derived from an EMBL/GenBank/DDBJ whole genome shotgun (WGS) entry which is preliminary data.</text>
</comment>